<dbReference type="EMBL" id="LATX01001673">
    <property type="protein sequence ID" value="KTB39499.1"/>
    <property type="molecule type" value="Genomic_DNA"/>
</dbReference>
<dbReference type="PANTHER" id="PTHR10032:SF271">
    <property type="entry name" value="RH12261P-RELATED"/>
    <property type="match status" value="1"/>
</dbReference>
<evidence type="ECO:0000256" key="2">
    <source>
        <dbReference type="ARBA" id="ARBA00022723"/>
    </source>
</evidence>
<protein>
    <recommendedName>
        <fullName evidence="9">C2H2-type domain-containing protein</fullName>
    </recommendedName>
</protein>
<proteinExistence type="predicted"/>
<feature type="compositionally biased region" description="Low complexity" evidence="8">
    <location>
        <begin position="109"/>
        <end position="119"/>
    </location>
</feature>
<evidence type="ECO:0000256" key="8">
    <source>
        <dbReference type="SAM" id="MobiDB-lite"/>
    </source>
</evidence>
<dbReference type="Proteomes" id="UP000054988">
    <property type="component" value="Unassembled WGS sequence"/>
</dbReference>
<dbReference type="eggNOG" id="KOG1721">
    <property type="taxonomic scope" value="Eukaryota"/>
</dbReference>
<evidence type="ECO:0000256" key="6">
    <source>
        <dbReference type="ARBA" id="ARBA00023242"/>
    </source>
</evidence>
<dbReference type="SUPFAM" id="SSF57667">
    <property type="entry name" value="beta-beta-alpha zinc fingers"/>
    <property type="match status" value="1"/>
</dbReference>
<feature type="region of interest" description="Disordered" evidence="8">
    <location>
        <begin position="476"/>
        <end position="495"/>
    </location>
</feature>
<dbReference type="AlphaFoldDB" id="A0A0W0FT33"/>
<accession>A0A0W0FT33</accession>
<dbReference type="InterPro" id="IPR027756">
    <property type="entry name" value="Ovo-like"/>
</dbReference>
<comment type="subcellular location">
    <subcellularLocation>
        <location evidence="1">Nucleus</location>
    </subcellularLocation>
</comment>
<evidence type="ECO:0000313" key="11">
    <source>
        <dbReference type="Proteomes" id="UP000054988"/>
    </source>
</evidence>
<dbReference type="InterPro" id="IPR013087">
    <property type="entry name" value="Znf_C2H2_type"/>
</dbReference>
<keyword evidence="3" id="KW-0677">Repeat</keyword>
<dbReference type="GO" id="GO:0005634">
    <property type="term" value="C:nucleus"/>
    <property type="evidence" value="ECO:0007669"/>
    <property type="project" value="UniProtKB-SubCell"/>
</dbReference>
<name>A0A0W0FT33_MONRR</name>
<dbReference type="SMART" id="SM00355">
    <property type="entry name" value="ZnF_C2H2"/>
    <property type="match status" value="2"/>
</dbReference>
<gene>
    <name evidence="10" type="ORF">WG66_7938</name>
</gene>
<feature type="compositionally biased region" description="Acidic residues" evidence="8">
    <location>
        <begin position="411"/>
        <end position="426"/>
    </location>
</feature>
<evidence type="ECO:0000256" key="7">
    <source>
        <dbReference type="PROSITE-ProRule" id="PRU00042"/>
    </source>
</evidence>
<dbReference type="PROSITE" id="PS00028">
    <property type="entry name" value="ZINC_FINGER_C2H2_1"/>
    <property type="match status" value="1"/>
</dbReference>
<dbReference type="PROSITE" id="PS50157">
    <property type="entry name" value="ZINC_FINGER_C2H2_2"/>
    <property type="match status" value="1"/>
</dbReference>
<keyword evidence="5" id="KW-0862">Zinc</keyword>
<dbReference type="GO" id="GO:0000978">
    <property type="term" value="F:RNA polymerase II cis-regulatory region sequence-specific DNA binding"/>
    <property type="evidence" value="ECO:0007669"/>
    <property type="project" value="TreeGrafter"/>
</dbReference>
<comment type="caution">
    <text evidence="10">The sequence shown here is derived from an EMBL/GenBank/DDBJ whole genome shotgun (WGS) entry which is preliminary data.</text>
</comment>
<evidence type="ECO:0000256" key="4">
    <source>
        <dbReference type="ARBA" id="ARBA00022771"/>
    </source>
</evidence>
<dbReference type="GO" id="GO:0008270">
    <property type="term" value="F:zinc ion binding"/>
    <property type="evidence" value="ECO:0007669"/>
    <property type="project" value="UniProtKB-KW"/>
</dbReference>
<evidence type="ECO:0000259" key="9">
    <source>
        <dbReference type="PROSITE" id="PS50157"/>
    </source>
</evidence>
<evidence type="ECO:0000256" key="5">
    <source>
        <dbReference type="ARBA" id="ARBA00022833"/>
    </source>
</evidence>
<dbReference type="GO" id="GO:0000981">
    <property type="term" value="F:DNA-binding transcription factor activity, RNA polymerase II-specific"/>
    <property type="evidence" value="ECO:0007669"/>
    <property type="project" value="TreeGrafter"/>
</dbReference>
<keyword evidence="6" id="KW-0539">Nucleus</keyword>
<reference evidence="10 11" key="1">
    <citation type="submission" date="2015-12" db="EMBL/GenBank/DDBJ databases">
        <title>Draft genome sequence of Moniliophthora roreri, the causal agent of frosty pod rot of cacao.</title>
        <authorList>
            <person name="Aime M.C."/>
            <person name="Diaz-Valderrama J.R."/>
            <person name="Kijpornyongpan T."/>
            <person name="Phillips-Mora W."/>
        </authorList>
    </citation>
    <scope>NUCLEOTIDE SEQUENCE [LARGE SCALE GENOMIC DNA]</scope>
    <source>
        <strain evidence="10 11">MCA 2952</strain>
    </source>
</reference>
<dbReference type="InterPro" id="IPR036236">
    <property type="entry name" value="Znf_C2H2_sf"/>
</dbReference>
<evidence type="ECO:0000313" key="10">
    <source>
        <dbReference type="EMBL" id="KTB39499.1"/>
    </source>
</evidence>
<organism evidence="10 11">
    <name type="scientific">Moniliophthora roreri</name>
    <name type="common">Frosty pod rot fungus</name>
    <name type="synonym">Monilia roreri</name>
    <dbReference type="NCBI Taxonomy" id="221103"/>
    <lineage>
        <taxon>Eukaryota</taxon>
        <taxon>Fungi</taxon>
        <taxon>Dikarya</taxon>
        <taxon>Basidiomycota</taxon>
        <taxon>Agaricomycotina</taxon>
        <taxon>Agaricomycetes</taxon>
        <taxon>Agaricomycetidae</taxon>
        <taxon>Agaricales</taxon>
        <taxon>Marasmiineae</taxon>
        <taxon>Marasmiaceae</taxon>
        <taxon>Moniliophthora</taxon>
    </lineage>
</organism>
<feature type="domain" description="C2H2-type" evidence="9">
    <location>
        <begin position="328"/>
        <end position="352"/>
    </location>
</feature>
<dbReference type="Gene3D" id="3.30.160.60">
    <property type="entry name" value="Classic Zinc Finger"/>
    <property type="match status" value="2"/>
</dbReference>
<feature type="region of interest" description="Disordered" evidence="8">
    <location>
        <begin position="407"/>
        <end position="455"/>
    </location>
</feature>
<evidence type="ECO:0000256" key="1">
    <source>
        <dbReference type="ARBA" id="ARBA00004123"/>
    </source>
</evidence>
<feature type="region of interest" description="Disordered" evidence="8">
    <location>
        <begin position="83"/>
        <end position="123"/>
    </location>
</feature>
<keyword evidence="4 7" id="KW-0863">Zinc-finger</keyword>
<evidence type="ECO:0000256" key="3">
    <source>
        <dbReference type="ARBA" id="ARBA00022737"/>
    </source>
</evidence>
<dbReference type="PANTHER" id="PTHR10032">
    <property type="entry name" value="ZINC FINGER PROTEIN WITH KRAB AND SCAN DOMAINS"/>
    <property type="match status" value="1"/>
</dbReference>
<sequence length="495" mass="54839">MQPRFTTEAEFHETWGGEERFGLLNNFSQAEERSYPTPLVHADMHLMYEPSMHAQDRFAGSQNEFQESHIQYPESSQRTVLQCESSSDGYSAQHAPHANDDLDCVAGGSPNSSRTSDFSSSRREFPSRFGAQVPMYVPVENAVLWAPEPGSSDIYARGTIHHYVNPAPETLPDPVSSWPYRHYHNHIVLSYESTDLQRSRSPENVPATTVTAASIAMREGSEWFSVQQSSGGASDAVYPQHIMHEQTAHVLPTTTTSLDRALDESGLTSGIETPIKTDYGSDDMGVGQTVGIAKKKKKSKMHACEICHKLFPRGLKTHMNTHNNVKPFPCTFPGCNRSFTVRSNAKRHLRTHGVTPESFMPSSPDYVVNFDAPVVPDSEGHPLSSLPAKLKWMPTSLLDRNNVTTLRSISEDGEESDSDSDELEDDPAIRRPTQTLPIPLPPVTPSTVDDDNMDGQWYEDRNSFAEVGAYPYHPSQFRALPGPSPSVPRSLIAVG</sequence>
<keyword evidence="2" id="KW-0479">Metal-binding</keyword>